<dbReference type="EMBL" id="JASNQZ010000002">
    <property type="protein sequence ID" value="KAL0959988.1"/>
    <property type="molecule type" value="Genomic_DNA"/>
</dbReference>
<proteinExistence type="predicted"/>
<comment type="caution">
    <text evidence="1">The sequence shown here is derived from an EMBL/GenBank/DDBJ whole genome shotgun (WGS) entry which is preliminary data.</text>
</comment>
<gene>
    <name evidence="1" type="ORF">HGRIS_011645</name>
</gene>
<evidence type="ECO:0000313" key="2">
    <source>
        <dbReference type="Proteomes" id="UP001556367"/>
    </source>
</evidence>
<organism evidence="1 2">
    <name type="scientific">Hohenbuehelia grisea</name>
    <dbReference type="NCBI Taxonomy" id="104357"/>
    <lineage>
        <taxon>Eukaryota</taxon>
        <taxon>Fungi</taxon>
        <taxon>Dikarya</taxon>
        <taxon>Basidiomycota</taxon>
        <taxon>Agaricomycotina</taxon>
        <taxon>Agaricomycetes</taxon>
        <taxon>Agaricomycetidae</taxon>
        <taxon>Agaricales</taxon>
        <taxon>Pleurotineae</taxon>
        <taxon>Pleurotaceae</taxon>
        <taxon>Hohenbuehelia</taxon>
    </lineage>
</organism>
<dbReference type="Proteomes" id="UP001556367">
    <property type="component" value="Unassembled WGS sequence"/>
</dbReference>
<accession>A0ABR3JVR0</accession>
<keyword evidence="2" id="KW-1185">Reference proteome</keyword>
<protein>
    <submittedName>
        <fullName evidence="1">Uncharacterized protein</fullName>
    </submittedName>
</protein>
<name>A0ABR3JVR0_9AGAR</name>
<evidence type="ECO:0000313" key="1">
    <source>
        <dbReference type="EMBL" id="KAL0959988.1"/>
    </source>
</evidence>
<sequence length="232" mass="26338">MLAQTIACMSVTPLDIAFARHALLHFFPRELINHILVLVNYSPRVVTRSDQELAVIAPFTEHNDIQKVYLLSSAIPHEPTRLPEKLQLLDTMHIRSVKFTFVSHDQGWGGQVEHKGSYRETWSWFEAAIIRNGEPKGELGLSELQFNGKSRWDLQRNRHAFGDRQEHVVTWFKSTNHDEALTSVLLTRGSGPGIGFVDALREGDQVAIIARARYPGWANRVYSAEIDIDISV</sequence>
<reference evidence="2" key="1">
    <citation type="submission" date="2024-06" db="EMBL/GenBank/DDBJ databases">
        <title>Multi-omics analyses provide insights into the biosynthesis of the anticancer antibiotic pleurotin in Hohenbuehelia grisea.</title>
        <authorList>
            <person name="Weaver J.A."/>
            <person name="Alberti F."/>
        </authorList>
    </citation>
    <scope>NUCLEOTIDE SEQUENCE [LARGE SCALE GENOMIC DNA]</scope>
    <source>
        <strain evidence="2">T-177</strain>
    </source>
</reference>